<feature type="region of interest" description="Disordered" evidence="2">
    <location>
        <begin position="366"/>
        <end position="420"/>
    </location>
</feature>
<dbReference type="EMBL" id="CABPRJ010000024">
    <property type="protein sequence ID" value="VVC26047.1"/>
    <property type="molecule type" value="Genomic_DNA"/>
</dbReference>
<feature type="coiled-coil region" evidence="1">
    <location>
        <begin position="433"/>
        <end position="460"/>
    </location>
</feature>
<feature type="compositionally biased region" description="Low complexity" evidence="2">
    <location>
        <begin position="121"/>
        <end position="145"/>
    </location>
</feature>
<feature type="compositionally biased region" description="Polar residues" evidence="2">
    <location>
        <begin position="383"/>
        <end position="392"/>
    </location>
</feature>
<dbReference type="InterPro" id="IPR004827">
    <property type="entry name" value="bZIP"/>
</dbReference>
<keyword evidence="1" id="KW-0175">Coiled coil</keyword>
<feature type="compositionally biased region" description="Polar residues" evidence="2">
    <location>
        <begin position="366"/>
        <end position="375"/>
    </location>
</feature>
<dbReference type="CDD" id="cd14692">
    <property type="entry name" value="bZIP_ATF4"/>
    <property type="match status" value="1"/>
</dbReference>
<evidence type="ECO:0000256" key="1">
    <source>
        <dbReference type="SAM" id="Coils"/>
    </source>
</evidence>
<dbReference type="OrthoDB" id="6621867at2759"/>
<feature type="region of interest" description="Disordered" evidence="2">
    <location>
        <begin position="121"/>
        <end position="147"/>
    </location>
</feature>
<dbReference type="GO" id="GO:0003700">
    <property type="term" value="F:DNA-binding transcription factor activity"/>
    <property type="evidence" value="ECO:0007669"/>
    <property type="project" value="InterPro"/>
</dbReference>
<proteinExistence type="predicted"/>
<evidence type="ECO:0000259" key="3">
    <source>
        <dbReference type="PROSITE" id="PS50217"/>
    </source>
</evidence>
<reference evidence="4 5" key="1">
    <citation type="submission" date="2019-08" db="EMBL/GenBank/DDBJ databases">
        <authorList>
            <person name="Alioto T."/>
            <person name="Alioto T."/>
            <person name="Gomez Garrido J."/>
        </authorList>
    </citation>
    <scope>NUCLEOTIDE SEQUENCE [LARGE SCALE GENOMIC DNA]</scope>
</reference>
<dbReference type="Gene3D" id="1.20.5.170">
    <property type="match status" value="1"/>
</dbReference>
<accession>A0A5E4M6H9</accession>
<sequence length="466" mass="51706">MAYFYYYQQQQQTLSDPLSPVTTSSELTPLLVIPPTQQPQLALPLLTPIMPPVTSAPDKTTAVSTEHNQTQLHTPNTFIRLCEDIGLFHDLQNIVVMSSCQPADTATSTVPVSTAATIVTTSTSTGQPTTSTGQPTTSTGQPTTSNLCSSSTTAIVTTMMMANPFDETFKQAVLQQQKSDINLPENHFSTSSNDGDLNTPFITTTTIVDTSNDNSTLSMTTPIDMMTKTVIDTPLSIESMMTNMTTMPEPQHQNMFITTSSTEAGTGNVLVMMVEQQQHQHIIEQHHPQQRFIVPATTATTNAIGTTIMTMTDPMCYNDEDASDNGNIEEMAIEGLTEITTIKQALKQNLLVKQLIQGQQSSPVVSEQLQQQRNGNDGFITTEPIQDNTMYNSSDQDDDDSKKQQLKKKHKQELLERNRTAAKRCRMKRKQKWEMLSEENRKLKVENNKLRDTITNLISNCNKLSE</sequence>
<keyword evidence="5" id="KW-1185">Reference proteome</keyword>
<feature type="domain" description="BZIP" evidence="3">
    <location>
        <begin position="408"/>
        <end position="466"/>
    </location>
</feature>
<dbReference type="GO" id="GO:0005634">
    <property type="term" value="C:nucleus"/>
    <property type="evidence" value="ECO:0007669"/>
    <property type="project" value="UniProtKB-ARBA"/>
</dbReference>
<dbReference type="AlphaFoldDB" id="A0A5E4M6H9"/>
<dbReference type="InterPro" id="IPR046347">
    <property type="entry name" value="bZIP_sf"/>
</dbReference>
<organism evidence="4 5">
    <name type="scientific">Cinara cedri</name>
    <dbReference type="NCBI Taxonomy" id="506608"/>
    <lineage>
        <taxon>Eukaryota</taxon>
        <taxon>Metazoa</taxon>
        <taxon>Ecdysozoa</taxon>
        <taxon>Arthropoda</taxon>
        <taxon>Hexapoda</taxon>
        <taxon>Insecta</taxon>
        <taxon>Pterygota</taxon>
        <taxon>Neoptera</taxon>
        <taxon>Paraneoptera</taxon>
        <taxon>Hemiptera</taxon>
        <taxon>Sternorrhyncha</taxon>
        <taxon>Aphidomorpha</taxon>
        <taxon>Aphidoidea</taxon>
        <taxon>Aphididae</taxon>
        <taxon>Lachninae</taxon>
        <taxon>Cinara</taxon>
    </lineage>
</organism>
<dbReference type="SUPFAM" id="SSF57959">
    <property type="entry name" value="Leucine zipper domain"/>
    <property type="match status" value="1"/>
</dbReference>
<evidence type="ECO:0000313" key="5">
    <source>
        <dbReference type="Proteomes" id="UP000325440"/>
    </source>
</evidence>
<evidence type="ECO:0000313" key="4">
    <source>
        <dbReference type="EMBL" id="VVC26047.1"/>
    </source>
</evidence>
<gene>
    <name evidence="4" type="ORF">CINCED_3A021767</name>
</gene>
<evidence type="ECO:0000256" key="2">
    <source>
        <dbReference type="SAM" id="MobiDB-lite"/>
    </source>
</evidence>
<name>A0A5E4M6H9_9HEMI</name>
<dbReference type="Proteomes" id="UP000325440">
    <property type="component" value="Unassembled WGS sequence"/>
</dbReference>
<dbReference type="PROSITE" id="PS50217">
    <property type="entry name" value="BZIP"/>
    <property type="match status" value="1"/>
</dbReference>
<protein>
    <submittedName>
        <fullName evidence="4">Basic-leucine zipper domain</fullName>
    </submittedName>
</protein>
<dbReference type="Pfam" id="PF00170">
    <property type="entry name" value="bZIP_1"/>
    <property type="match status" value="1"/>
</dbReference>